<proteinExistence type="inferred from homology"/>
<dbReference type="PANTHER" id="PTHR21461:SF55">
    <property type="entry name" value="GLYCOSYLTRANSFERASE FAMILY 92 PROTEIN"/>
    <property type="match status" value="1"/>
</dbReference>
<dbReference type="InterPro" id="IPR008166">
    <property type="entry name" value="Glyco_transf_92"/>
</dbReference>
<dbReference type="EC" id="2.4.1.-" evidence="8"/>
<feature type="transmembrane region" description="Helical" evidence="8">
    <location>
        <begin position="20"/>
        <end position="38"/>
    </location>
</feature>
<comment type="similarity">
    <text evidence="2 8">Belongs to the glycosyltransferase 92 family.</text>
</comment>
<organism evidence="9 10">
    <name type="scientific">Acorus gramineus</name>
    <name type="common">Dwarf sweet flag</name>
    <dbReference type="NCBI Taxonomy" id="55184"/>
    <lineage>
        <taxon>Eukaryota</taxon>
        <taxon>Viridiplantae</taxon>
        <taxon>Streptophyta</taxon>
        <taxon>Embryophyta</taxon>
        <taxon>Tracheophyta</taxon>
        <taxon>Spermatophyta</taxon>
        <taxon>Magnoliopsida</taxon>
        <taxon>Liliopsida</taxon>
        <taxon>Acoraceae</taxon>
        <taxon>Acorus</taxon>
    </lineage>
</organism>
<keyword evidence="3 8" id="KW-0328">Glycosyltransferase</keyword>
<keyword evidence="5 8" id="KW-0812">Transmembrane</keyword>
<dbReference type="AlphaFoldDB" id="A0AAV9AQQ3"/>
<evidence type="ECO:0000256" key="3">
    <source>
        <dbReference type="ARBA" id="ARBA00022676"/>
    </source>
</evidence>
<dbReference type="EMBL" id="JAUJYN010000007">
    <property type="protein sequence ID" value="KAK1266226.1"/>
    <property type="molecule type" value="Genomic_DNA"/>
</dbReference>
<dbReference type="Proteomes" id="UP001179952">
    <property type="component" value="Unassembled WGS sequence"/>
</dbReference>
<reference evidence="9" key="2">
    <citation type="submission" date="2023-06" db="EMBL/GenBank/DDBJ databases">
        <authorList>
            <person name="Ma L."/>
            <person name="Liu K.-W."/>
            <person name="Li Z."/>
            <person name="Hsiao Y.-Y."/>
            <person name="Qi Y."/>
            <person name="Fu T."/>
            <person name="Tang G."/>
            <person name="Zhang D."/>
            <person name="Sun W.-H."/>
            <person name="Liu D.-K."/>
            <person name="Li Y."/>
            <person name="Chen G.-Z."/>
            <person name="Liu X.-D."/>
            <person name="Liao X.-Y."/>
            <person name="Jiang Y.-T."/>
            <person name="Yu X."/>
            <person name="Hao Y."/>
            <person name="Huang J."/>
            <person name="Zhao X.-W."/>
            <person name="Ke S."/>
            <person name="Chen Y.-Y."/>
            <person name="Wu W.-L."/>
            <person name="Hsu J.-L."/>
            <person name="Lin Y.-F."/>
            <person name="Huang M.-D."/>
            <person name="Li C.-Y."/>
            <person name="Huang L."/>
            <person name="Wang Z.-W."/>
            <person name="Zhao X."/>
            <person name="Zhong W.-Y."/>
            <person name="Peng D.-H."/>
            <person name="Ahmad S."/>
            <person name="Lan S."/>
            <person name="Zhang J.-S."/>
            <person name="Tsai W.-C."/>
            <person name="Van De Peer Y."/>
            <person name="Liu Z.-J."/>
        </authorList>
    </citation>
    <scope>NUCLEOTIDE SEQUENCE</scope>
    <source>
        <strain evidence="9">SCP</strain>
        <tissue evidence="9">Leaves</tissue>
    </source>
</reference>
<keyword evidence="4 8" id="KW-0808">Transferase</keyword>
<comment type="caution">
    <text evidence="9">The sequence shown here is derived from an EMBL/GenBank/DDBJ whole genome shotgun (WGS) entry which is preliminary data.</text>
</comment>
<evidence type="ECO:0000256" key="6">
    <source>
        <dbReference type="ARBA" id="ARBA00022989"/>
    </source>
</evidence>
<evidence type="ECO:0000313" key="10">
    <source>
        <dbReference type="Proteomes" id="UP001179952"/>
    </source>
</evidence>
<keyword evidence="7 8" id="KW-0472">Membrane</keyword>
<keyword evidence="6 8" id="KW-1133">Transmembrane helix</keyword>
<evidence type="ECO:0000256" key="2">
    <source>
        <dbReference type="ARBA" id="ARBA00007647"/>
    </source>
</evidence>
<dbReference type="PANTHER" id="PTHR21461">
    <property type="entry name" value="GLYCOSYLTRANSFERASE FAMILY 92 PROTEIN"/>
    <property type="match status" value="1"/>
</dbReference>
<sequence>MKDHHRRKRGGGGGGVLYGWRRFFLFSLSLFIVSSFAFSPSLRIFRDSFRPVLLSTLPNPPPLSATTTHIDRPLLEIRNLEIREAVNLPDQTLLFLKHPPNSSIFTNSAVLCAYYGSSPSHHVPPLSLDSQILRCPSPPRGFLISLLQSNGPDHQPPMLPLHWTSLAYEALIDDKDNTTVLFVKGLNLRPERLADASRFACVYGWDFSRPKYLLSSIAVSVAQEIVRCRTPLSILNPNPNPNPNPVKVSVMVRPARAPPFVLPSVARPTPLPPPPAAAAAHALCACTMLRNQARFLREWVTYHARVGVGRWFVYDNNSDDGLESTVASLVASGFEVTRHAWPWVKTQEAGFAHCALRARQARCAWVAFTDVDEFIYLPNVNQTRSPAPMPEMLARLPRMVGEARVSCHSFGPSGRRRAPTRGVTVGYTCRLTSPERHKSIVRPEALDGSLVNVVHHFRLGDGYRYENLERAEVVVNHYKYQAWEVFKEKFYRRVATYVSDWREKGNEGSKDRAPGLGTVAVQPPDWARRFCEVRDTGLRDWVVREFADPRTGRLAWEV</sequence>
<evidence type="ECO:0000256" key="5">
    <source>
        <dbReference type="ARBA" id="ARBA00022692"/>
    </source>
</evidence>
<name>A0AAV9AQQ3_ACOGR</name>
<protein>
    <recommendedName>
        <fullName evidence="8">Glycosyltransferase family 92 protein</fullName>
        <ecNumber evidence="8">2.4.1.-</ecNumber>
    </recommendedName>
</protein>
<evidence type="ECO:0000256" key="1">
    <source>
        <dbReference type="ARBA" id="ARBA00004167"/>
    </source>
</evidence>
<evidence type="ECO:0000313" key="9">
    <source>
        <dbReference type="EMBL" id="KAK1266226.1"/>
    </source>
</evidence>
<gene>
    <name evidence="9" type="ORF">QJS04_geneDACA016732</name>
</gene>
<dbReference type="GO" id="GO:0016020">
    <property type="term" value="C:membrane"/>
    <property type="evidence" value="ECO:0007669"/>
    <property type="project" value="UniProtKB-SubCell"/>
</dbReference>
<dbReference type="GO" id="GO:0016757">
    <property type="term" value="F:glycosyltransferase activity"/>
    <property type="evidence" value="ECO:0007669"/>
    <property type="project" value="UniProtKB-UniRule"/>
</dbReference>
<evidence type="ECO:0000256" key="7">
    <source>
        <dbReference type="ARBA" id="ARBA00023136"/>
    </source>
</evidence>
<evidence type="ECO:0000256" key="4">
    <source>
        <dbReference type="ARBA" id="ARBA00022679"/>
    </source>
</evidence>
<dbReference type="Pfam" id="PF01697">
    <property type="entry name" value="Glyco_transf_92"/>
    <property type="match status" value="1"/>
</dbReference>
<evidence type="ECO:0000256" key="8">
    <source>
        <dbReference type="RuleBase" id="RU366017"/>
    </source>
</evidence>
<comment type="subcellular location">
    <subcellularLocation>
        <location evidence="1">Membrane</location>
        <topology evidence="1">Single-pass membrane protein</topology>
    </subcellularLocation>
</comment>
<keyword evidence="10" id="KW-1185">Reference proteome</keyword>
<reference evidence="9" key="1">
    <citation type="journal article" date="2023" name="Nat. Commun.">
        <title>Diploid and tetraploid genomes of Acorus and the evolution of monocots.</title>
        <authorList>
            <person name="Ma L."/>
            <person name="Liu K.W."/>
            <person name="Li Z."/>
            <person name="Hsiao Y.Y."/>
            <person name="Qi Y."/>
            <person name="Fu T."/>
            <person name="Tang G.D."/>
            <person name="Zhang D."/>
            <person name="Sun W.H."/>
            <person name="Liu D.K."/>
            <person name="Li Y."/>
            <person name="Chen G.Z."/>
            <person name="Liu X.D."/>
            <person name="Liao X.Y."/>
            <person name="Jiang Y.T."/>
            <person name="Yu X."/>
            <person name="Hao Y."/>
            <person name="Huang J."/>
            <person name="Zhao X.W."/>
            <person name="Ke S."/>
            <person name="Chen Y.Y."/>
            <person name="Wu W.L."/>
            <person name="Hsu J.L."/>
            <person name="Lin Y.F."/>
            <person name="Huang M.D."/>
            <person name="Li C.Y."/>
            <person name="Huang L."/>
            <person name="Wang Z.W."/>
            <person name="Zhao X."/>
            <person name="Zhong W.Y."/>
            <person name="Peng D.H."/>
            <person name="Ahmad S."/>
            <person name="Lan S."/>
            <person name="Zhang J.S."/>
            <person name="Tsai W.C."/>
            <person name="Van de Peer Y."/>
            <person name="Liu Z.J."/>
        </authorList>
    </citation>
    <scope>NUCLEOTIDE SEQUENCE</scope>
    <source>
        <strain evidence="9">SCP</strain>
    </source>
</reference>
<dbReference type="GO" id="GO:0005737">
    <property type="term" value="C:cytoplasm"/>
    <property type="evidence" value="ECO:0007669"/>
    <property type="project" value="TreeGrafter"/>
</dbReference>
<accession>A0AAV9AQQ3</accession>